<evidence type="ECO:0000313" key="1">
    <source>
        <dbReference type="EMBL" id="CAG6750364.1"/>
    </source>
</evidence>
<organism evidence="1">
    <name type="scientific">Cacopsylla melanoneura</name>
    <dbReference type="NCBI Taxonomy" id="428564"/>
    <lineage>
        <taxon>Eukaryota</taxon>
        <taxon>Metazoa</taxon>
        <taxon>Ecdysozoa</taxon>
        <taxon>Arthropoda</taxon>
        <taxon>Hexapoda</taxon>
        <taxon>Insecta</taxon>
        <taxon>Pterygota</taxon>
        <taxon>Neoptera</taxon>
        <taxon>Paraneoptera</taxon>
        <taxon>Hemiptera</taxon>
        <taxon>Sternorrhyncha</taxon>
        <taxon>Psylloidea</taxon>
        <taxon>Psyllidae</taxon>
        <taxon>Psyllinae</taxon>
        <taxon>Cacopsylla</taxon>
    </lineage>
</organism>
<protein>
    <submittedName>
        <fullName evidence="1">Uncharacterized protein</fullName>
    </submittedName>
</protein>
<name>A0A8D8ZMB4_9HEMI</name>
<dbReference type="AlphaFoldDB" id="A0A8D8ZMB4"/>
<sequence>MSGNIQLVLMLVDEDIFFATYLLPFWLSNPTPLSHSQIQTNENPHFFISDSLLSTLSLMQNNNYVICVPWSKVIQNNIHCPPVTHSSMLITISNVIFMLKILKTQNN</sequence>
<dbReference type="EMBL" id="HBUF01526410">
    <property type="protein sequence ID" value="CAG6750364.1"/>
    <property type="molecule type" value="Transcribed_RNA"/>
</dbReference>
<proteinExistence type="predicted"/>
<reference evidence="1" key="1">
    <citation type="submission" date="2021-05" db="EMBL/GenBank/DDBJ databases">
        <authorList>
            <person name="Alioto T."/>
            <person name="Alioto T."/>
            <person name="Gomez Garrido J."/>
        </authorList>
    </citation>
    <scope>NUCLEOTIDE SEQUENCE</scope>
</reference>
<accession>A0A8D8ZMB4</accession>